<evidence type="ECO:0000313" key="9">
    <source>
        <dbReference type="Proteomes" id="UP000252680"/>
    </source>
</evidence>
<feature type="signal peptide" evidence="7">
    <location>
        <begin position="1"/>
        <end position="26"/>
    </location>
</feature>
<keyword evidence="5 7" id="KW-0732">Signal</keyword>
<dbReference type="InterPro" id="IPR006129">
    <property type="entry name" value="AdhesinB"/>
</dbReference>
<keyword evidence="4" id="KW-0479">Metal-binding</keyword>
<evidence type="ECO:0000256" key="5">
    <source>
        <dbReference type="ARBA" id="ARBA00022729"/>
    </source>
</evidence>
<dbReference type="InterPro" id="IPR050492">
    <property type="entry name" value="Bact_metal-bind_prot9"/>
</dbReference>
<dbReference type="Gene3D" id="3.40.50.1980">
    <property type="entry name" value="Nitrogenase molybdenum iron protein domain"/>
    <property type="match status" value="2"/>
</dbReference>
<feature type="chain" id="PRO_5016967075" evidence="7">
    <location>
        <begin position="27"/>
        <end position="305"/>
    </location>
</feature>
<dbReference type="EMBL" id="QEXL01000019">
    <property type="protein sequence ID" value="RBM05341.1"/>
    <property type="molecule type" value="Genomic_DNA"/>
</dbReference>
<comment type="caution">
    <text evidence="8">The sequence shown here is derived from an EMBL/GenBank/DDBJ whole genome shotgun (WGS) entry which is preliminary data.</text>
</comment>
<reference evidence="8 9" key="1">
    <citation type="submission" date="2018-05" db="EMBL/GenBank/DDBJ databases">
        <title>Komagataeibacter cocois sp. nov., for a novel cellulose- producing strain isolated from coconut milk.</title>
        <authorList>
            <person name="Liu L."/>
            <person name="Wang Y."/>
            <person name="Liu S."/>
            <person name="Bi J."/>
            <person name="Chen H."/>
            <person name="Deng J."/>
            <person name="Zhang C."/>
            <person name="Hu Q."/>
            <person name="Li C."/>
        </authorList>
    </citation>
    <scope>NUCLEOTIDE SEQUENCE [LARGE SCALE GENOMIC DNA]</scope>
    <source>
        <strain evidence="8 9">WE7</strain>
    </source>
</reference>
<dbReference type="Proteomes" id="UP000252680">
    <property type="component" value="Unassembled WGS sequence"/>
</dbReference>
<dbReference type="SUPFAM" id="SSF53807">
    <property type="entry name" value="Helical backbone' metal receptor"/>
    <property type="match status" value="1"/>
</dbReference>
<dbReference type="AlphaFoldDB" id="A0A365YT00"/>
<gene>
    <name evidence="8" type="ORF">NJLHNGOC_13140</name>
</gene>
<dbReference type="Pfam" id="PF01297">
    <property type="entry name" value="ZnuA"/>
    <property type="match status" value="1"/>
</dbReference>
<evidence type="ECO:0000256" key="1">
    <source>
        <dbReference type="ARBA" id="ARBA00004196"/>
    </source>
</evidence>
<dbReference type="PRINTS" id="PR00691">
    <property type="entry name" value="ADHESINB"/>
</dbReference>
<dbReference type="RefSeq" id="WP_113596773.1">
    <property type="nucleotide sequence ID" value="NZ_QEXL01000019.1"/>
</dbReference>
<dbReference type="PRINTS" id="PR00690">
    <property type="entry name" value="ADHESNFAMILY"/>
</dbReference>
<evidence type="ECO:0000256" key="3">
    <source>
        <dbReference type="ARBA" id="ARBA00022448"/>
    </source>
</evidence>
<evidence type="ECO:0000313" key="8">
    <source>
        <dbReference type="EMBL" id="RBM05341.1"/>
    </source>
</evidence>
<dbReference type="PANTHER" id="PTHR42953:SF1">
    <property type="entry name" value="METAL-BINDING PROTEIN HI_0362-RELATED"/>
    <property type="match status" value="1"/>
</dbReference>
<sequence>MKSRLLSLVACCCACLAVMGHVPAAAARTLRAVASFSVLADVVRQVGGAHVDVTSLVPPDGDPHEFEPAPADARRLQDADLIFLSGDGLETWFVRLARAAGYHGTPVITSDGIVTRDMRENGRDVTDPHVWNSVPNVEIWTRNIRDALIRADPDDADAFRASAAAYLGRLQALDHYVRERITTVPPDRRRVLTGHTGFGYFGREYGVTFIAPQGLSTETEPAAADIAALIRQIRASGVSTYFVENTADPRLVQQVARATGTRAGGTMYVESLSPPGGPAPDYLSMIRHDVDLMVPAMMTSHEPPP</sequence>
<dbReference type="InterPro" id="IPR006128">
    <property type="entry name" value="Lipoprotein_PsaA-like"/>
</dbReference>
<dbReference type="OrthoDB" id="9793396at2"/>
<comment type="subcellular location">
    <subcellularLocation>
        <location evidence="1">Cell envelope</location>
    </subcellularLocation>
</comment>
<name>A0A365YT00_9PROT</name>
<evidence type="ECO:0000256" key="6">
    <source>
        <dbReference type="RuleBase" id="RU003512"/>
    </source>
</evidence>
<dbReference type="GO" id="GO:0030313">
    <property type="term" value="C:cell envelope"/>
    <property type="evidence" value="ECO:0007669"/>
    <property type="project" value="UniProtKB-SubCell"/>
</dbReference>
<dbReference type="GO" id="GO:0046872">
    <property type="term" value="F:metal ion binding"/>
    <property type="evidence" value="ECO:0007669"/>
    <property type="project" value="UniProtKB-KW"/>
</dbReference>
<dbReference type="GO" id="GO:0030001">
    <property type="term" value="P:metal ion transport"/>
    <property type="evidence" value="ECO:0007669"/>
    <property type="project" value="InterPro"/>
</dbReference>
<evidence type="ECO:0000256" key="7">
    <source>
        <dbReference type="SAM" id="SignalP"/>
    </source>
</evidence>
<accession>A0A365YT00</accession>
<evidence type="ECO:0000256" key="2">
    <source>
        <dbReference type="ARBA" id="ARBA00011028"/>
    </source>
</evidence>
<organism evidence="8 9">
    <name type="scientific">Novacetimonas cocois</name>
    <dbReference type="NCBI Taxonomy" id="1747507"/>
    <lineage>
        <taxon>Bacteria</taxon>
        <taxon>Pseudomonadati</taxon>
        <taxon>Pseudomonadota</taxon>
        <taxon>Alphaproteobacteria</taxon>
        <taxon>Acetobacterales</taxon>
        <taxon>Acetobacteraceae</taxon>
        <taxon>Novacetimonas</taxon>
    </lineage>
</organism>
<evidence type="ECO:0000256" key="4">
    <source>
        <dbReference type="ARBA" id="ARBA00022723"/>
    </source>
</evidence>
<keyword evidence="9" id="KW-1185">Reference proteome</keyword>
<dbReference type="InterPro" id="IPR006127">
    <property type="entry name" value="ZnuA-like"/>
</dbReference>
<dbReference type="PANTHER" id="PTHR42953">
    <property type="entry name" value="HIGH-AFFINITY ZINC UPTAKE SYSTEM PROTEIN ZNUA-RELATED"/>
    <property type="match status" value="1"/>
</dbReference>
<protein>
    <submittedName>
        <fullName evidence="8">ABC transporter substrate-binding protein</fullName>
    </submittedName>
</protein>
<keyword evidence="3 6" id="KW-0813">Transport</keyword>
<comment type="similarity">
    <text evidence="2 6">Belongs to the bacterial solute-binding protein 9 family.</text>
</comment>
<proteinExistence type="inferred from homology"/>
<dbReference type="GO" id="GO:0007155">
    <property type="term" value="P:cell adhesion"/>
    <property type="evidence" value="ECO:0007669"/>
    <property type="project" value="InterPro"/>
</dbReference>